<accession>G9NZS8</accession>
<evidence type="ECO:0000313" key="3">
    <source>
        <dbReference type="Proteomes" id="UP000005426"/>
    </source>
</evidence>
<reference evidence="2 3" key="1">
    <citation type="journal article" date="2011" name="Genome Biol.">
        <title>Comparative genome sequence analysis underscores mycoparasitism as the ancestral life style of Trichoderma.</title>
        <authorList>
            <person name="Kubicek C.P."/>
            <person name="Herrera-Estrella A."/>
            <person name="Seidl-Seiboth V."/>
            <person name="Martinez D.A."/>
            <person name="Druzhinina I.S."/>
            <person name="Thon M."/>
            <person name="Zeilinger S."/>
            <person name="Casas-Flores S."/>
            <person name="Horwitz B.A."/>
            <person name="Mukherjee P.K."/>
            <person name="Mukherjee M."/>
            <person name="Kredics L."/>
            <person name="Alcaraz L.D."/>
            <person name="Aerts A."/>
            <person name="Antal Z."/>
            <person name="Atanasova L."/>
            <person name="Cervantes-Badillo M.G."/>
            <person name="Challacombe J."/>
            <person name="Chertkov O."/>
            <person name="McCluskey K."/>
            <person name="Coulpier F."/>
            <person name="Deshpande N."/>
            <person name="von Doehren H."/>
            <person name="Ebbole D.J."/>
            <person name="Esquivel-Naranjo E.U."/>
            <person name="Fekete E."/>
            <person name="Flipphi M."/>
            <person name="Glaser F."/>
            <person name="Gomez-Rodriguez E.Y."/>
            <person name="Gruber S."/>
            <person name="Han C."/>
            <person name="Henrissat B."/>
            <person name="Hermosa R."/>
            <person name="Hernandez-Onate M."/>
            <person name="Karaffa L."/>
            <person name="Kosti I."/>
            <person name="Le Crom S."/>
            <person name="Lindquist E."/>
            <person name="Lucas S."/>
            <person name="Luebeck M."/>
            <person name="Luebeck P.S."/>
            <person name="Margeot A."/>
            <person name="Metz B."/>
            <person name="Misra M."/>
            <person name="Nevalainen H."/>
            <person name="Omann M."/>
            <person name="Packer N."/>
            <person name="Perrone G."/>
            <person name="Uresti-Rivera E.E."/>
            <person name="Salamov A."/>
            <person name="Schmoll M."/>
            <person name="Seiboth B."/>
            <person name="Shapiro H."/>
            <person name="Sukno S."/>
            <person name="Tamayo-Ramos J.A."/>
            <person name="Tisch D."/>
            <person name="Wiest A."/>
            <person name="Wilkinson H.H."/>
            <person name="Zhang M."/>
            <person name="Coutinho P.M."/>
            <person name="Kenerley C.M."/>
            <person name="Monte E."/>
            <person name="Baker S.E."/>
            <person name="Grigoriev I.V."/>
        </authorList>
    </citation>
    <scope>NUCLEOTIDE SEQUENCE [LARGE SCALE GENOMIC DNA]</scope>
    <source>
        <strain evidence="3">ATCC 20476 / IMI 206040</strain>
    </source>
</reference>
<dbReference type="HOGENOM" id="CLU_1661006_0_0_1"/>
<evidence type="ECO:0000313" key="2">
    <source>
        <dbReference type="EMBL" id="EHK43977.1"/>
    </source>
</evidence>
<comment type="caution">
    <text evidence="2">The sequence shown here is derived from an EMBL/GenBank/DDBJ whole genome shotgun (WGS) entry which is preliminary data.</text>
</comment>
<feature type="region of interest" description="Disordered" evidence="1">
    <location>
        <begin position="1"/>
        <end position="32"/>
    </location>
</feature>
<organism evidence="2 3">
    <name type="scientific">Hypocrea atroviridis (strain ATCC 20476 / IMI 206040)</name>
    <name type="common">Trichoderma atroviride</name>
    <dbReference type="NCBI Taxonomy" id="452589"/>
    <lineage>
        <taxon>Eukaryota</taxon>
        <taxon>Fungi</taxon>
        <taxon>Dikarya</taxon>
        <taxon>Ascomycota</taxon>
        <taxon>Pezizomycotina</taxon>
        <taxon>Sordariomycetes</taxon>
        <taxon>Hypocreomycetidae</taxon>
        <taxon>Hypocreales</taxon>
        <taxon>Hypocreaceae</taxon>
        <taxon>Trichoderma</taxon>
    </lineage>
</organism>
<sequence>MRRAKTTRPFQTGPKTLETPPRERLSGSVSGVTSTRSHSYGALIWNTATYMASFRERQMSGRDGINREGTWSQAPCAASIFLSRSPLSFYTGSSDWFRPHLSRHSPTYHRLGACCGVGHAGFRHRVTAPPLSTITSRQMHLEHTAKARRTHTSDHAWHG</sequence>
<protein>
    <submittedName>
        <fullName evidence="2">Uncharacterized protein</fullName>
    </submittedName>
</protein>
<gene>
    <name evidence="2" type="ORF">TRIATDRAFT_300334</name>
</gene>
<proteinExistence type="predicted"/>
<dbReference type="EMBL" id="ABDG02000025">
    <property type="protein sequence ID" value="EHK43977.1"/>
    <property type="molecule type" value="Genomic_DNA"/>
</dbReference>
<dbReference type="Proteomes" id="UP000005426">
    <property type="component" value="Unassembled WGS sequence"/>
</dbReference>
<name>G9NZS8_HYPAI</name>
<keyword evidence="3" id="KW-1185">Reference proteome</keyword>
<dbReference type="AlphaFoldDB" id="G9NZS8"/>
<evidence type="ECO:0000256" key="1">
    <source>
        <dbReference type="SAM" id="MobiDB-lite"/>
    </source>
</evidence>